<organism evidence="4 5">
    <name type="scientific">Spirosoma liriopis</name>
    <dbReference type="NCBI Taxonomy" id="2937440"/>
    <lineage>
        <taxon>Bacteria</taxon>
        <taxon>Pseudomonadati</taxon>
        <taxon>Bacteroidota</taxon>
        <taxon>Cytophagia</taxon>
        <taxon>Cytophagales</taxon>
        <taxon>Cytophagaceae</taxon>
        <taxon>Spirosoma</taxon>
    </lineage>
</organism>
<accession>A0ABT0HT64</accession>
<keyword evidence="1" id="KW-0808">Transferase</keyword>
<feature type="domain" description="N-acetyltransferase" evidence="3">
    <location>
        <begin position="1"/>
        <end position="106"/>
    </location>
</feature>
<dbReference type="InterPro" id="IPR051016">
    <property type="entry name" value="Diverse_Substrate_AcTransf"/>
</dbReference>
<dbReference type="InterPro" id="IPR000182">
    <property type="entry name" value="GNAT_dom"/>
</dbReference>
<dbReference type="Proteomes" id="UP001202180">
    <property type="component" value="Unassembled WGS sequence"/>
</dbReference>
<dbReference type="PROSITE" id="PS51186">
    <property type="entry name" value="GNAT"/>
    <property type="match status" value="1"/>
</dbReference>
<dbReference type="Gene3D" id="3.40.630.30">
    <property type="match status" value="1"/>
</dbReference>
<sequence>MFSTNPVLNCLVVEVAGKLIGFSTYTFDFSTWDAQKFIYLDCLYLDDDYRSYGIGAVLMDKVKQAGQQANCVNMQWQTPDFNVRAIKFYDRIGGIGKTKVRYTLPL</sequence>
<dbReference type="EMBL" id="JALPRF010000007">
    <property type="protein sequence ID" value="MCK8495342.1"/>
    <property type="molecule type" value="Genomic_DNA"/>
</dbReference>
<dbReference type="PANTHER" id="PTHR10545:SF29">
    <property type="entry name" value="GH14572P-RELATED"/>
    <property type="match status" value="1"/>
</dbReference>
<evidence type="ECO:0000256" key="2">
    <source>
        <dbReference type="ARBA" id="ARBA00023315"/>
    </source>
</evidence>
<dbReference type="PANTHER" id="PTHR10545">
    <property type="entry name" value="DIAMINE N-ACETYLTRANSFERASE"/>
    <property type="match status" value="1"/>
</dbReference>
<dbReference type="InterPro" id="IPR016181">
    <property type="entry name" value="Acyl_CoA_acyltransferase"/>
</dbReference>
<evidence type="ECO:0000256" key="1">
    <source>
        <dbReference type="ARBA" id="ARBA00022679"/>
    </source>
</evidence>
<proteinExistence type="predicted"/>
<evidence type="ECO:0000313" key="5">
    <source>
        <dbReference type="Proteomes" id="UP001202180"/>
    </source>
</evidence>
<evidence type="ECO:0000259" key="3">
    <source>
        <dbReference type="PROSITE" id="PS51186"/>
    </source>
</evidence>
<keyword evidence="5" id="KW-1185">Reference proteome</keyword>
<dbReference type="CDD" id="cd04301">
    <property type="entry name" value="NAT_SF"/>
    <property type="match status" value="1"/>
</dbReference>
<dbReference type="SUPFAM" id="SSF55729">
    <property type="entry name" value="Acyl-CoA N-acyltransferases (Nat)"/>
    <property type="match status" value="1"/>
</dbReference>
<evidence type="ECO:0000313" key="4">
    <source>
        <dbReference type="EMBL" id="MCK8495342.1"/>
    </source>
</evidence>
<comment type="caution">
    <text evidence="4">The sequence shown here is derived from an EMBL/GenBank/DDBJ whole genome shotgun (WGS) entry which is preliminary data.</text>
</comment>
<protein>
    <submittedName>
        <fullName evidence="4">GNAT family N-acetyltransferase</fullName>
    </submittedName>
</protein>
<dbReference type="Pfam" id="PF00583">
    <property type="entry name" value="Acetyltransf_1"/>
    <property type="match status" value="1"/>
</dbReference>
<gene>
    <name evidence="4" type="ORF">M0L20_25985</name>
</gene>
<dbReference type="RefSeq" id="WP_248480090.1">
    <property type="nucleotide sequence ID" value="NZ_JALPRF010000007.1"/>
</dbReference>
<reference evidence="4 5" key="1">
    <citation type="submission" date="2022-04" db="EMBL/GenBank/DDBJ databases">
        <title>Spirosoma sp. strain RP8 genome sequencing and assembly.</title>
        <authorList>
            <person name="Jung Y."/>
        </authorList>
    </citation>
    <scope>NUCLEOTIDE SEQUENCE [LARGE SCALE GENOMIC DNA]</scope>
    <source>
        <strain evidence="4 5">RP8</strain>
    </source>
</reference>
<keyword evidence="2" id="KW-0012">Acyltransferase</keyword>
<name>A0ABT0HT64_9BACT</name>